<dbReference type="GO" id="GO:0020037">
    <property type="term" value="F:heme binding"/>
    <property type="evidence" value="ECO:0007669"/>
    <property type="project" value="InterPro"/>
</dbReference>
<name>A0A7R9MA42_9ACAR</name>
<evidence type="ECO:0000256" key="2">
    <source>
        <dbReference type="ARBA" id="ARBA00022617"/>
    </source>
</evidence>
<dbReference type="InterPro" id="IPR002401">
    <property type="entry name" value="Cyt_P450_E_grp-I"/>
</dbReference>
<evidence type="ECO:0008006" key="12">
    <source>
        <dbReference type="Google" id="ProtNLM"/>
    </source>
</evidence>
<keyword evidence="5 8" id="KW-0408">Iron</keyword>
<dbReference type="EMBL" id="CAJPVJ010010912">
    <property type="protein sequence ID" value="CAG2173496.1"/>
    <property type="molecule type" value="Genomic_DNA"/>
</dbReference>
<evidence type="ECO:0000256" key="3">
    <source>
        <dbReference type="ARBA" id="ARBA00022723"/>
    </source>
</evidence>
<feature type="binding site" description="axial binding residue" evidence="8">
    <location>
        <position position="350"/>
    </location>
    <ligand>
        <name>heme</name>
        <dbReference type="ChEBI" id="CHEBI:30413"/>
    </ligand>
    <ligandPart>
        <name>Fe</name>
        <dbReference type="ChEBI" id="CHEBI:18248"/>
    </ligandPart>
</feature>
<accession>A0A7R9MA42</accession>
<dbReference type="PANTHER" id="PTHR24302:SF15">
    <property type="entry name" value="FATTY-ACID PEROXYGENASE"/>
    <property type="match status" value="1"/>
</dbReference>
<evidence type="ECO:0000256" key="8">
    <source>
        <dbReference type="PIRSR" id="PIRSR602401-1"/>
    </source>
</evidence>
<keyword evidence="6 9" id="KW-0503">Monooxygenase</keyword>
<dbReference type="GO" id="GO:0016705">
    <property type="term" value="F:oxidoreductase activity, acting on paired donors, with incorporation or reduction of molecular oxygen"/>
    <property type="evidence" value="ECO:0007669"/>
    <property type="project" value="InterPro"/>
</dbReference>
<dbReference type="Gene3D" id="1.10.630.10">
    <property type="entry name" value="Cytochrome P450"/>
    <property type="match status" value="1"/>
</dbReference>
<dbReference type="AlphaFoldDB" id="A0A7R9MA42"/>
<evidence type="ECO:0000313" key="10">
    <source>
        <dbReference type="EMBL" id="CAD7656309.1"/>
    </source>
</evidence>
<evidence type="ECO:0000256" key="4">
    <source>
        <dbReference type="ARBA" id="ARBA00023002"/>
    </source>
</evidence>
<protein>
    <recommendedName>
        <fullName evidence="12">Cytochrome P450</fullName>
    </recommendedName>
</protein>
<evidence type="ECO:0000256" key="5">
    <source>
        <dbReference type="ARBA" id="ARBA00023004"/>
    </source>
</evidence>
<dbReference type="GO" id="GO:0008395">
    <property type="term" value="F:steroid hydroxylase activity"/>
    <property type="evidence" value="ECO:0007669"/>
    <property type="project" value="TreeGrafter"/>
</dbReference>
<dbReference type="InterPro" id="IPR050705">
    <property type="entry name" value="Cytochrome_P450_3A"/>
</dbReference>
<sequence>MRTSLSPTFMSTGKLKRMTPLILECVDTMNDTIDNIIASSNGILSAPVDVKRVTGAYAMESTIQMTFSRKVSALDDPNNPIIENVRKIHKNSLLSLVKLSTIMLAPYVARMLRISQFDSKVTQFFSDFTLNLIDERKRVSETESAVKKVDFLQLMLDSMRDNNNQAIDGSDDYTDSKGGEKYGEIRATAGMRDKGLSHDEIIAQCVMNLISGYDSISATISICLYSIAKHPEVQQTLYEEINTFYEQKKSMADIYESLNAMNYMNAVVDETIRLYQGSKIERIPSVDYVLKGTGITIKKGHVVQIPTYAMHRDPANFADPEAFRPERFLPENKAHNPYTYLPWGAGPRSCMGMQMVKWLVKLALVSLVHRYVFHTTELCSSN</sequence>
<keyword evidence="3 8" id="KW-0479">Metal-binding</keyword>
<dbReference type="SUPFAM" id="SSF48264">
    <property type="entry name" value="Cytochrome P450"/>
    <property type="match status" value="1"/>
</dbReference>
<keyword evidence="11" id="KW-1185">Reference proteome</keyword>
<evidence type="ECO:0000256" key="9">
    <source>
        <dbReference type="RuleBase" id="RU000461"/>
    </source>
</evidence>
<dbReference type="InterPro" id="IPR001128">
    <property type="entry name" value="Cyt_P450"/>
</dbReference>
<dbReference type="PRINTS" id="PR00463">
    <property type="entry name" value="EP450I"/>
</dbReference>
<dbReference type="InterPro" id="IPR036396">
    <property type="entry name" value="Cyt_P450_sf"/>
</dbReference>
<organism evidence="10">
    <name type="scientific">Oppiella nova</name>
    <dbReference type="NCBI Taxonomy" id="334625"/>
    <lineage>
        <taxon>Eukaryota</taxon>
        <taxon>Metazoa</taxon>
        <taxon>Ecdysozoa</taxon>
        <taxon>Arthropoda</taxon>
        <taxon>Chelicerata</taxon>
        <taxon>Arachnida</taxon>
        <taxon>Acari</taxon>
        <taxon>Acariformes</taxon>
        <taxon>Sarcoptiformes</taxon>
        <taxon>Oribatida</taxon>
        <taxon>Brachypylina</taxon>
        <taxon>Oppioidea</taxon>
        <taxon>Oppiidae</taxon>
        <taxon>Oppiella</taxon>
    </lineage>
</organism>
<evidence type="ECO:0000256" key="7">
    <source>
        <dbReference type="ARBA" id="ARBA00043906"/>
    </source>
</evidence>
<keyword evidence="4 9" id="KW-0560">Oxidoreductase</keyword>
<dbReference type="Pfam" id="PF00067">
    <property type="entry name" value="p450"/>
    <property type="match status" value="2"/>
</dbReference>
<dbReference type="PRINTS" id="PR00385">
    <property type="entry name" value="P450"/>
</dbReference>
<gene>
    <name evidence="10" type="ORF">ONB1V03_LOCUS12948</name>
</gene>
<dbReference type="InterPro" id="IPR017972">
    <property type="entry name" value="Cyt_P450_CS"/>
</dbReference>
<dbReference type="PANTHER" id="PTHR24302">
    <property type="entry name" value="CYTOCHROME P450 FAMILY 3"/>
    <property type="match status" value="1"/>
</dbReference>
<dbReference type="Proteomes" id="UP000728032">
    <property type="component" value="Unassembled WGS sequence"/>
</dbReference>
<comment type="similarity">
    <text evidence="1 9">Belongs to the cytochrome P450 family.</text>
</comment>
<reference evidence="10" key="1">
    <citation type="submission" date="2020-11" db="EMBL/GenBank/DDBJ databases">
        <authorList>
            <person name="Tran Van P."/>
        </authorList>
    </citation>
    <scope>NUCLEOTIDE SEQUENCE</scope>
</reference>
<comment type="cofactor">
    <cofactor evidence="8">
        <name>heme</name>
        <dbReference type="ChEBI" id="CHEBI:30413"/>
    </cofactor>
</comment>
<evidence type="ECO:0000313" key="11">
    <source>
        <dbReference type="Proteomes" id="UP000728032"/>
    </source>
</evidence>
<dbReference type="OrthoDB" id="6431779at2759"/>
<dbReference type="PROSITE" id="PS00086">
    <property type="entry name" value="CYTOCHROME_P450"/>
    <property type="match status" value="1"/>
</dbReference>
<keyword evidence="2 8" id="KW-0349">Heme</keyword>
<evidence type="ECO:0000256" key="1">
    <source>
        <dbReference type="ARBA" id="ARBA00010617"/>
    </source>
</evidence>
<proteinExistence type="inferred from homology"/>
<evidence type="ECO:0000256" key="6">
    <source>
        <dbReference type="ARBA" id="ARBA00023033"/>
    </source>
</evidence>
<comment type="function">
    <text evidence="7">Cytochromes P450 are a group of heme-thiolate monooxygenases. They oxidize a variety of structurally unrelated compounds, including steroids, fatty acids, and xenobiotics.</text>
</comment>
<dbReference type="EMBL" id="OC925737">
    <property type="protein sequence ID" value="CAD7656309.1"/>
    <property type="molecule type" value="Genomic_DNA"/>
</dbReference>
<dbReference type="GO" id="GO:0005506">
    <property type="term" value="F:iron ion binding"/>
    <property type="evidence" value="ECO:0007669"/>
    <property type="project" value="InterPro"/>
</dbReference>